<keyword evidence="1" id="KW-0732">Signal</keyword>
<dbReference type="RefSeq" id="WP_088247000.1">
    <property type="nucleotide sequence ID" value="NZ_BNAM01000005.1"/>
</dbReference>
<protein>
    <submittedName>
        <fullName evidence="3">Peptidase C39</fullName>
    </submittedName>
</protein>
<evidence type="ECO:0000313" key="3">
    <source>
        <dbReference type="EMBL" id="OWL98302.1"/>
    </source>
</evidence>
<feature type="chain" id="PRO_5013258620" evidence="1">
    <location>
        <begin position="21"/>
        <end position="366"/>
    </location>
</feature>
<keyword evidence="4" id="KW-1185">Reference proteome</keyword>
<dbReference type="Gene3D" id="3.90.70.10">
    <property type="entry name" value="Cysteine proteinases"/>
    <property type="match status" value="1"/>
</dbReference>
<dbReference type="CDD" id="cd02549">
    <property type="entry name" value="Peptidase_C39A"/>
    <property type="match status" value="1"/>
</dbReference>
<proteinExistence type="predicted"/>
<name>A0A246BSY6_9DEIO</name>
<reference evidence="3 4" key="1">
    <citation type="submission" date="2017-05" db="EMBL/GenBank/DDBJ databases">
        <title>De novo genome assembly of Deniococcus indicus strain DR1.</title>
        <authorList>
            <person name="Chauhan D."/>
            <person name="Yennamalli R.M."/>
            <person name="Priyadarshini R."/>
        </authorList>
    </citation>
    <scope>NUCLEOTIDE SEQUENCE [LARGE SCALE GENOMIC DNA]</scope>
    <source>
        <strain evidence="3 4">DR1</strain>
    </source>
</reference>
<evidence type="ECO:0000256" key="1">
    <source>
        <dbReference type="SAM" id="SignalP"/>
    </source>
</evidence>
<organism evidence="3 4">
    <name type="scientific">Deinococcus indicus</name>
    <dbReference type="NCBI Taxonomy" id="223556"/>
    <lineage>
        <taxon>Bacteria</taxon>
        <taxon>Thermotogati</taxon>
        <taxon>Deinococcota</taxon>
        <taxon>Deinococci</taxon>
        <taxon>Deinococcales</taxon>
        <taxon>Deinococcaceae</taxon>
        <taxon>Deinococcus</taxon>
    </lineage>
</organism>
<dbReference type="OrthoDB" id="9789941at2"/>
<evidence type="ECO:0000259" key="2">
    <source>
        <dbReference type="Pfam" id="PF13529"/>
    </source>
</evidence>
<feature type="signal peptide" evidence="1">
    <location>
        <begin position="1"/>
        <end position="20"/>
    </location>
</feature>
<dbReference type="InterPro" id="IPR039563">
    <property type="entry name" value="Peptidase_C39_single_dom"/>
</dbReference>
<dbReference type="Proteomes" id="UP000197208">
    <property type="component" value="Unassembled WGS sequence"/>
</dbReference>
<gene>
    <name evidence="3" type="ORF">CBQ26_02345</name>
</gene>
<dbReference type="InterPro" id="IPR039564">
    <property type="entry name" value="Peptidase_C39-like"/>
</dbReference>
<accession>A0A246BSY6</accession>
<dbReference type="EMBL" id="NHMK01000008">
    <property type="protein sequence ID" value="OWL98302.1"/>
    <property type="molecule type" value="Genomic_DNA"/>
</dbReference>
<feature type="domain" description="Peptidase C39-like" evidence="2">
    <location>
        <begin position="194"/>
        <end position="322"/>
    </location>
</feature>
<dbReference type="Pfam" id="PF13529">
    <property type="entry name" value="Peptidase_C39_2"/>
    <property type="match status" value="1"/>
</dbReference>
<dbReference type="AlphaFoldDB" id="A0A246BSY6"/>
<comment type="caution">
    <text evidence="3">The sequence shown here is derived from an EMBL/GenBank/DDBJ whole genome shotgun (WGS) entry which is preliminary data.</text>
</comment>
<evidence type="ECO:0000313" key="4">
    <source>
        <dbReference type="Proteomes" id="UP000197208"/>
    </source>
</evidence>
<sequence length="366" mass="37904">MRLPLLVLSAVLGLSAPGGAGAVTMTYPNSTTVLHEQPGDWAGAQASGVTAGAGGLSLNAGAASGTLTSGTIRAAAFDELVPSWNAVTPAGGSVSVEVRAELTGGKWSRWFSFGSWSSGPERASLDGQKDAAGQVLTDTLRLNAKATAFQYRVTLRGAGTRVTLLAFTASDRARRAAGLGTPGDRAAWGHEVRVPMRSQMIYPDGGPVWCSPTSVSMILAHWGRNVTVPDAARGTFDRVYDGTGNWPFNAAYAATQGMRAFITRLPSLAQAERFTAAGIPLAVSLGWKAGELPGAALPTSSGHLMVLTGFDAKGNPVLNDPAAPTDAGVRRTYPRAAFEKLWLTHSGGLSYVIAPPRHAPAVTAVP</sequence>